<feature type="transmembrane region" description="Helical" evidence="8">
    <location>
        <begin position="394"/>
        <end position="414"/>
    </location>
</feature>
<comment type="similarity">
    <text evidence="2">Belongs to the major facilitator superfamily.</text>
</comment>
<dbReference type="Proteomes" id="UP000014480">
    <property type="component" value="Unassembled WGS sequence"/>
</dbReference>
<evidence type="ECO:0000256" key="7">
    <source>
        <dbReference type="SAM" id="MobiDB-lite"/>
    </source>
</evidence>
<dbReference type="InterPro" id="IPR020846">
    <property type="entry name" value="MFS_dom"/>
</dbReference>
<keyword evidence="3" id="KW-0813">Transport</keyword>
<sequence length="914" mass="99951">MEDNTLTTPNPKVSARNREAALLQNTHPVGHDPAQLPSPPDTNTNTAKDSDVESVGGQRNTMSRKRMLLAFSALSVCLFVSFIDQTSVSTAVPAIAGDLDTGTATSWIGTSFLIASTAFQLINGRLSDIFGRKSLLLICLGLMAVGDVLCGFSRTKEQLFAFRAIAGIGGGGINSVVMIIVSDITTLENRGKYQGILGAVLALANGVGPFVGGAVVQESTWRWVFWMVPIISAPAAVTILFCLPLKHARGGYADKVRKIDYGGIALNMAAVLLLLVPLSGGGVTYPWSSPFVVACVVAGGVLGVLFVLYEWKLARLPIMPLRLFEAPHCGYLYGQTFLMGQAYFGNLFYFPIYFQSILKFSPLAAGALILPVIISTSILSILSGQYMLRAGRYMPCILVGFLLWTVGNGLTVLFDRDTGLGELVGILVVVGSGIGLTLQPTLVGMYANSRSEDRAVTTGLRNFIRTIGGAFGLVVSGVILSNTLRRDLGGRGFVSDGVIAELTSSTYALGQKGFSGEEEAVILRAYMKGLNYIFIYYVVCSGLSLVLTVGVGNTGLKAKKPVSAEEHDEAGVELDGPEDNMPEAYHSHPDYGFDRDFKGYGEKSIACPWPNNAKIAVSFVINYEEGGERSVLTGDGVSETNLRENPMGGPRINERNYNVESEYEYGSRAGFWRLFRLFNSRGFKFTLYAVAQALEQQPEVAARCVDEGHDVASHAYRWVDYHDFSVDKEKDYIRRAVASLKRLTGYAPRGFYYGRPSPHSRTLLPQVYEEMGEELVWASDTYADDVPYWVDLPLERDREDAKGCLMVPYSYDCNDFKFHVAGSGFRDPMGFYTHLKNAFDVLYEEGEEGTPKMMTVGLHCRIIGRPGRFGALKDFVDYIAKKEGVWVATRTEIAEAFREKYPYKKGQLAGGESR</sequence>
<feature type="transmembrane region" description="Helical" evidence="8">
    <location>
        <begin position="193"/>
        <end position="211"/>
    </location>
</feature>
<dbReference type="GO" id="GO:0005975">
    <property type="term" value="P:carbohydrate metabolic process"/>
    <property type="evidence" value="ECO:0007669"/>
    <property type="project" value="InterPro"/>
</dbReference>
<evidence type="ECO:0000256" key="2">
    <source>
        <dbReference type="ARBA" id="ARBA00008335"/>
    </source>
</evidence>
<keyword evidence="4 8" id="KW-0812">Transmembrane</keyword>
<dbReference type="OrthoDB" id="9970124at2759"/>
<feature type="transmembrane region" description="Helical" evidence="8">
    <location>
        <begin position="420"/>
        <end position="442"/>
    </location>
</feature>
<feature type="transmembrane region" description="Helical" evidence="8">
    <location>
        <begin position="134"/>
        <end position="154"/>
    </location>
</feature>
<comment type="caution">
    <text evidence="11">The sequence shown here is derived from an EMBL/GenBank/DDBJ whole genome shotgun (WGS) entry which is preliminary data.</text>
</comment>
<dbReference type="PROSITE" id="PS51677">
    <property type="entry name" value="NODB"/>
    <property type="match status" value="1"/>
</dbReference>
<dbReference type="PROSITE" id="PS50850">
    <property type="entry name" value="MFS"/>
    <property type="match status" value="1"/>
</dbReference>
<dbReference type="GO" id="GO:0005886">
    <property type="term" value="C:plasma membrane"/>
    <property type="evidence" value="ECO:0007669"/>
    <property type="project" value="TreeGrafter"/>
</dbReference>
<evidence type="ECO:0000313" key="12">
    <source>
        <dbReference type="Proteomes" id="UP000014480"/>
    </source>
</evidence>
<accession>A0A484FHB1</accession>
<evidence type="ECO:0000256" key="6">
    <source>
        <dbReference type="ARBA" id="ARBA00023136"/>
    </source>
</evidence>
<dbReference type="InterPro" id="IPR036259">
    <property type="entry name" value="MFS_trans_sf"/>
</dbReference>
<feature type="transmembrane region" description="Helical" evidence="8">
    <location>
        <begin position="223"/>
        <end position="243"/>
    </location>
</feature>
<evidence type="ECO:0000256" key="3">
    <source>
        <dbReference type="ARBA" id="ARBA00022448"/>
    </source>
</evidence>
<evidence type="ECO:0000256" key="4">
    <source>
        <dbReference type="ARBA" id="ARBA00022692"/>
    </source>
</evidence>
<keyword evidence="6 8" id="KW-0472">Membrane</keyword>
<feature type="region of interest" description="Disordered" evidence="7">
    <location>
        <begin position="1"/>
        <end position="59"/>
    </location>
</feature>
<dbReference type="Pfam" id="PF07690">
    <property type="entry name" value="MFS_1"/>
    <property type="match status" value="1"/>
</dbReference>
<feature type="transmembrane region" description="Helical" evidence="8">
    <location>
        <begin position="360"/>
        <end position="382"/>
    </location>
</feature>
<dbReference type="SUPFAM" id="SSF103473">
    <property type="entry name" value="MFS general substrate transporter"/>
    <property type="match status" value="1"/>
</dbReference>
<feature type="transmembrane region" description="Helical" evidence="8">
    <location>
        <begin position="160"/>
        <end position="181"/>
    </location>
</feature>
<gene>
    <name evidence="11" type="primary">cda1-1</name>
    <name evidence="11" type="ORF">Cob_v009892</name>
</gene>
<feature type="domain" description="NodB homology" evidence="10">
    <location>
        <begin position="657"/>
        <end position="888"/>
    </location>
</feature>
<name>A0A484FHB1_COLOR</name>
<evidence type="ECO:0000313" key="11">
    <source>
        <dbReference type="EMBL" id="TDZ17218.1"/>
    </source>
</evidence>
<reference evidence="12" key="2">
    <citation type="journal article" date="2019" name="Mol. Plant Microbe Interact.">
        <title>Genome sequence resources for four phytopathogenic fungi from the Colletotrichum orbiculare species complex.</title>
        <authorList>
            <person name="Gan P."/>
            <person name="Tsushima A."/>
            <person name="Narusaka M."/>
            <person name="Narusaka Y."/>
            <person name="Takano Y."/>
            <person name="Kubo Y."/>
            <person name="Shirasu K."/>
        </authorList>
    </citation>
    <scope>GENOME REANNOTATION</scope>
    <source>
        <strain evidence="12">104-T / ATCC 96160 / CBS 514.97 / LARS 414 / MAFF 240422</strain>
    </source>
</reference>
<dbReference type="EMBL" id="AMCV02000031">
    <property type="protein sequence ID" value="TDZ17218.1"/>
    <property type="molecule type" value="Genomic_DNA"/>
</dbReference>
<dbReference type="GO" id="GO:0016810">
    <property type="term" value="F:hydrolase activity, acting on carbon-nitrogen (but not peptide) bonds"/>
    <property type="evidence" value="ECO:0007669"/>
    <property type="project" value="InterPro"/>
</dbReference>
<keyword evidence="5 8" id="KW-1133">Transmembrane helix</keyword>
<feature type="domain" description="Major facilitator superfamily (MFS) profile" evidence="9">
    <location>
        <begin position="70"/>
        <end position="543"/>
    </location>
</feature>
<feature type="compositionally biased region" description="Polar residues" evidence="7">
    <location>
        <begin position="1"/>
        <end position="11"/>
    </location>
</feature>
<evidence type="ECO:0000259" key="9">
    <source>
        <dbReference type="PROSITE" id="PS50850"/>
    </source>
</evidence>
<protein>
    <submittedName>
        <fullName evidence="11">Chitin deacetylase 1</fullName>
    </submittedName>
</protein>
<dbReference type="CDD" id="cd17502">
    <property type="entry name" value="MFS_Azr1_MDR_like"/>
    <property type="match status" value="1"/>
</dbReference>
<dbReference type="InterPro" id="IPR011330">
    <property type="entry name" value="Glyco_hydro/deAcase_b/a-brl"/>
</dbReference>
<dbReference type="Pfam" id="PF01522">
    <property type="entry name" value="Polysacc_deac_1"/>
    <property type="match status" value="1"/>
</dbReference>
<dbReference type="FunFam" id="1.20.1720.10:FF:000013">
    <property type="entry name" value="Related to multidrug resistance proteins"/>
    <property type="match status" value="1"/>
</dbReference>
<evidence type="ECO:0000256" key="8">
    <source>
        <dbReference type="SAM" id="Phobius"/>
    </source>
</evidence>
<feature type="transmembrane region" description="Helical" evidence="8">
    <location>
        <begin position="291"/>
        <end position="309"/>
    </location>
</feature>
<dbReference type="PANTHER" id="PTHR23501">
    <property type="entry name" value="MAJOR FACILITATOR SUPERFAMILY"/>
    <property type="match status" value="1"/>
</dbReference>
<comment type="subcellular location">
    <subcellularLocation>
        <location evidence="1">Endomembrane system</location>
        <topology evidence="1">Multi-pass membrane protein</topology>
    </subcellularLocation>
</comment>
<proteinExistence type="inferred from homology"/>
<organism evidence="11 12">
    <name type="scientific">Colletotrichum orbiculare (strain 104-T / ATCC 96160 / CBS 514.97 / LARS 414 / MAFF 240422)</name>
    <name type="common">Cucumber anthracnose fungus</name>
    <name type="synonym">Colletotrichum lagenarium</name>
    <dbReference type="NCBI Taxonomy" id="1213857"/>
    <lineage>
        <taxon>Eukaryota</taxon>
        <taxon>Fungi</taxon>
        <taxon>Dikarya</taxon>
        <taxon>Ascomycota</taxon>
        <taxon>Pezizomycotina</taxon>
        <taxon>Sordariomycetes</taxon>
        <taxon>Hypocreomycetidae</taxon>
        <taxon>Glomerellales</taxon>
        <taxon>Glomerellaceae</taxon>
        <taxon>Colletotrichum</taxon>
        <taxon>Colletotrichum orbiculare species complex</taxon>
    </lineage>
</organism>
<evidence type="ECO:0000256" key="1">
    <source>
        <dbReference type="ARBA" id="ARBA00004127"/>
    </source>
</evidence>
<dbReference type="InterPro" id="IPR002509">
    <property type="entry name" value="NODB_dom"/>
</dbReference>
<dbReference type="InterPro" id="IPR011701">
    <property type="entry name" value="MFS"/>
</dbReference>
<dbReference type="PANTHER" id="PTHR23501:SF78">
    <property type="entry name" value="MAJOR FACILITATOR SUPERFAMILY (MFS) PROFILE DOMAIN-CONTAINING PROTEIN-RELATED"/>
    <property type="match status" value="1"/>
</dbReference>
<evidence type="ECO:0000256" key="5">
    <source>
        <dbReference type="ARBA" id="ARBA00022989"/>
    </source>
</evidence>
<dbReference type="AlphaFoldDB" id="A0A484FHB1"/>
<dbReference type="SUPFAM" id="SSF88713">
    <property type="entry name" value="Glycoside hydrolase/deacetylase"/>
    <property type="match status" value="1"/>
</dbReference>
<feature type="transmembrane region" description="Helical" evidence="8">
    <location>
        <begin position="67"/>
        <end position="84"/>
    </location>
</feature>
<dbReference type="Gene3D" id="1.20.1250.20">
    <property type="entry name" value="MFS general substrate transporter like domains"/>
    <property type="match status" value="2"/>
</dbReference>
<dbReference type="PRINTS" id="PR01036">
    <property type="entry name" value="TCRTETB"/>
</dbReference>
<evidence type="ECO:0000259" key="10">
    <source>
        <dbReference type="PROSITE" id="PS51677"/>
    </source>
</evidence>
<keyword evidence="12" id="KW-1185">Reference proteome</keyword>
<feature type="transmembrane region" description="Helical" evidence="8">
    <location>
        <begin position="330"/>
        <end position="354"/>
    </location>
</feature>
<feature type="transmembrane region" description="Helical" evidence="8">
    <location>
        <begin position="104"/>
        <end position="122"/>
    </location>
</feature>
<dbReference type="GO" id="GO:0046943">
    <property type="term" value="F:carboxylic acid transmembrane transporter activity"/>
    <property type="evidence" value="ECO:0007669"/>
    <property type="project" value="UniProtKB-ARBA"/>
</dbReference>
<feature type="transmembrane region" description="Helical" evidence="8">
    <location>
        <begin position="533"/>
        <end position="551"/>
    </location>
</feature>
<dbReference type="STRING" id="1213857.A0A484FHB1"/>
<reference evidence="12" key="1">
    <citation type="journal article" date="2013" name="New Phytol.">
        <title>Comparative genomic and transcriptomic analyses reveal the hemibiotrophic stage shift of Colletotrichum fungi.</title>
        <authorList>
            <person name="Gan P."/>
            <person name="Ikeda K."/>
            <person name="Irieda H."/>
            <person name="Narusaka M."/>
            <person name="O'Connell R.J."/>
            <person name="Narusaka Y."/>
            <person name="Takano Y."/>
            <person name="Kubo Y."/>
            <person name="Shirasu K."/>
        </authorList>
    </citation>
    <scope>NUCLEOTIDE SEQUENCE [LARGE SCALE GENOMIC DNA]</scope>
    <source>
        <strain evidence="12">104-T / ATCC 96160 / CBS 514.97 / LARS 414 / MAFF 240422</strain>
    </source>
</reference>
<dbReference type="Gene3D" id="3.20.20.370">
    <property type="entry name" value="Glycoside hydrolase/deacetylase"/>
    <property type="match status" value="1"/>
</dbReference>
<feature type="transmembrane region" description="Helical" evidence="8">
    <location>
        <begin position="264"/>
        <end position="285"/>
    </location>
</feature>
<dbReference type="GO" id="GO:0012505">
    <property type="term" value="C:endomembrane system"/>
    <property type="evidence" value="ECO:0007669"/>
    <property type="project" value="UniProtKB-SubCell"/>
</dbReference>